<keyword evidence="2" id="KW-0812">Transmembrane</keyword>
<accession>A0ABN1QDF5</accession>
<reference evidence="3 4" key="1">
    <citation type="journal article" date="2019" name="Int. J. Syst. Evol. Microbiol.">
        <title>The Global Catalogue of Microorganisms (GCM) 10K type strain sequencing project: providing services to taxonomists for standard genome sequencing and annotation.</title>
        <authorList>
            <consortium name="The Broad Institute Genomics Platform"/>
            <consortium name="The Broad Institute Genome Sequencing Center for Infectious Disease"/>
            <person name="Wu L."/>
            <person name="Ma J."/>
        </authorList>
    </citation>
    <scope>NUCLEOTIDE SEQUENCE [LARGE SCALE GENOMIC DNA]</scope>
    <source>
        <strain evidence="3 4">JCM 10977</strain>
    </source>
</reference>
<feature type="transmembrane region" description="Helical" evidence="2">
    <location>
        <begin position="188"/>
        <end position="206"/>
    </location>
</feature>
<dbReference type="EMBL" id="BAAAHK010000007">
    <property type="protein sequence ID" value="GAA0941135.1"/>
    <property type="molecule type" value="Genomic_DNA"/>
</dbReference>
<protein>
    <submittedName>
        <fullName evidence="3">Uncharacterized protein</fullName>
    </submittedName>
</protein>
<feature type="transmembrane region" description="Helical" evidence="2">
    <location>
        <begin position="108"/>
        <end position="133"/>
    </location>
</feature>
<sequence length="224" mass="23083">MKEDNQPTTDPTAAPQHTSTEAGAAAPPLPVEGEAAPGDTPAGTSPDDALATGGPHRTPPSTTEAGAASSAAARVARGLLGAAGVGLGLWGLRLLLQAVSTSALVRLPLWLGGAVVTDDFLLVPSTVAAGWLLTRWSMGPGRHRVVGVVRATLLYVAVTTMIAIPLLIRQGKGVNPTVLPRDYLRDWLLLEATIVAVGVVIAVIQGRGLMFRRWRASSGDIGGR</sequence>
<evidence type="ECO:0000313" key="4">
    <source>
        <dbReference type="Proteomes" id="UP001500542"/>
    </source>
</evidence>
<feature type="compositionally biased region" description="Polar residues" evidence="1">
    <location>
        <begin position="1"/>
        <end position="21"/>
    </location>
</feature>
<feature type="transmembrane region" description="Helical" evidence="2">
    <location>
        <begin position="145"/>
        <end position="168"/>
    </location>
</feature>
<feature type="region of interest" description="Disordered" evidence="1">
    <location>
        <begin position="1"/>
        <end position="69"/>
    </location>
</feature>
<gene>
    <name evidence="3" type="ORF">GCM10009554_32470</name>
</gene>
<name>A0ABN1QDF5_9ACTN</name>
<comment type="caution">
    <text evidence="3">The sequence shown here is derived from an EMBL/GenBank/DDBJ whole genome shotgun (WGS) entry which is preliminary data.</text>
</comment>
<feature type="transmembrane region" description="Helical" evidence="2">
    <location>
        <begin position="78"/>
        <end position="96"/>
    </location>
</feature>
<keyword evidence="2" id="KW-1133">Transmembrane helix</keyword>
<evidence type="ECO:0000313" key="3">
    <source>
        <dbReference type="EMBL" id="GAA0941135.1"/>
    </source>
</evidence>
<evidence type="ECO:0000256" key="1">
    <source>
        <dbReference type="SAM" id="MobiDB-lite"/>
    </source>
</evidence>
<proteinExistence type="predicted"/>
<dbReference type="Proteomes" id="UP001500542">
    <property type="component" value="Unassembled WGS sequence"/>
</dbReference>
<organism evidence="3 4">
    <name type="scientific">Kribbella koreensis</name>
    <dbReference type="NCBI Taxonomy" id="57909"/>
    <lineage>
        <taxon>Bacteria</taxon>
        <taxon>Bacillati</taxon>
        <taxon>Actinomycetota</taxon>
        <taxon>Actinomycetes</taxon>
        <taxon>Propionibacteriales</taxon>
        <taxon>Kribbellaceae</taxon>
        <taxon>Kribbella</taxon>
    </lineage>
</organism>
<evidence type="ECO:0000256" key="2">
    <source>
        <dbReference type="SAM" id="Phobius"/>
    </source>
</evidence>
<keyword evidence="2" id="KW-0472">Membrane</keyword>
<dbReference type="RefSeq" id="WP_343969839.1">
    <property type="nucleotide sequence ID" value="NZ_BAAAHK010000007.1"/>
</dbReference>
<keyword evidence="4" id="KW-1185">Reference proteome</keyword>